<dbReference type="Gene3D" id="1.50.40.10">
    <property type="entry name" value="Mitochondrial carrier domain"/>
    <property type="match status" value="2"/>
</dbReference>
<evidence type="ECO:0000256" key="1">
    <source>
        <dbReference type="ARBA" id="ARBA00004141"/>
    </source>
</evidence>
<keyword evidence="3 4" id="KW-0472">Membrane</keyword>
<evidence type="ECO:0000256" key="5">
    <source>
        <dbReference type="RuleBase" id="RU000488"/>
    </source>
</evidence>
<gene>
    <name evidence="8" type="ORF">Vafri_2709</name>
</gene>
<dbReference type="PROSITE" id="PS50920">
    <property type="entry name" value="SOLCAR"/>
    <property type="match status" value="3"/>
</dbReference>
<feature type="repeat" description="Solcar" evidence="4">
    <location>
        <begin position="359"/>
        <end position="446"/>
    </location>
</feature>
<proteinExistence type="inferred from homology"/>
<evidence type="ECO:0008006" key="10">
    <source>
        <dbReference type="Google" id="ProtNLM"/>
    </source>
</evidence>
<evidence type="ECO:0000256" key="3">
    <source>
        <dbReference type="ARBA" id="ARBA00023136"/>
    </source>
</evidence>
<evidence type="ECO:0000256" key="4">
    <source>
        <dbReference type="PROSITE-ProRule" id="PRU00282"/>
    </source>
</evidence>
<organism evidence="8 9">
    <name type="scientific">Volvox africanus</name>
    <dbReference type="NCBI Taxonomy" id="51714"/>
    <lineage>
        <taxon>Eukaryota</taxon>
        <taxon>Viridiplantae</taxon>
        <taxon>Chlorophyta</taxon>
        <taxon>core chlorophytes</taxon>
        <taxon>Chlorophyceae</taxon>
        <taxon>CS clade</taxon>
        <taxon>Chlamydomonadales</taxon>
        <taxon>Volvocaceae</taxon>
        <taxon>Volvox</taxon>
    </lineage>
</organism>
<feature type="compositionally biased region" description="Low complexity" evidence="6">
    <location>
        <begin position="209"/>
        <end position="265"/>
    </location>
</feature>
<feature type="region of interest" description="Disordered" evidence="6">
    <location>
        <begin position="154"/>
        <end position="275"/>
    </location>
</feature>
<comment type="similarity">
    <text evidence="5">Belongs to the mitochondrial carrier (TC 2.A.29) family.</text>
</comment>
<accession>A0A8J4APX6</accession>
<dbReference type="InterPro" id="IPR023395">
    <property type="entry name" value="MCP_dom_sf"/>
</dbReference>
<evidence type="ECO:0000313" key="8">
    <source>
        <dbReference type="EMBL" id="GIL45476.1"/>
    </source>
</evidence>
<dbReference type="GO" id="GO:0016020">
    <property type="term" value="C:membrane"/>
    <property type="evidence" value="ECO:0007669"/>
    <property type="project" value="UniProtKB-SubCell"/>
</dbReference>
<evidence type="ECO:0000256" key="6">
    <source>
        <dbReference type="SAM" id="MobiDB-lite"/>
    </source>
</evidence>
<evidence type="ECO:0000313" key="9">
    <source>
        <dbReference type="Proteomes" id="UP000747399"/>
    </source>
</evidence>
<dbReference type="PANTHER" id="PTHR46080:SF3">
    <property type="entry name" value="MITOCHONDRIAL SUBSTRATE CARRIER FAMILY PROTEIN"/>
    <property type="match status" value="1"/>
</dbReference>
<sequence length="454" mass="47199">MGSNTEEVDWDRLDKNKFFIYGAGMFSGVTLTLYPLSVIKTKQMTLPGISGGFQGVRQTASTIMRTEGVPGFYRGFGTVIFGTIPARAVYLTTLEWTKSEVAKLVGDLGLTGPMAAGMANFAGGAVASLATQSVTVPIDVISQKQMVHGDETVVARHQHSREASSSSPRQATTTLPSSVAKGGPGDGTARTGVAVAESSSAGIERGRVSAHAAASAAPQPPGSASSMGLPKTAATNSSPTPSAASSSSPASPEATSRSSSGASTSGHPRQPQGQPAIVRRIGALQMVRLILKEEGVGGLYRGFGVSVATFVPSSAVWWGAYGTYQKLIWMIGHQNPGESGGVGDATSGGQQLPQHSTTEVVAVQTLSSVLAGFTSGLVTTPVDLIKTRIQVSYKHDGATPTFGEVARQILREDGMAGFLRGAVPRMLNASLWGTCMVTVYEYLKRICAKEDEAR</sequence>
<dbReference type="SUPFAM" id="SSF103506">
    <property type="entry name" value="Mitochondrial carrier"/>
    <property type="match status" value="1"/>
</dbReference>
<dbReference type="InterPro" id="IPR018108">
    <property type="entry name" value="MCP_transmembrane"/>
</dbReference>
<keyword evidence="5" id="KW-0813">Transport</keyword>
<dbReference type="AlphaFoldDB" id="A0A8J4APX6"/>
<feature type="transmembrane region" description="Helical" evidence="7">
    <location>
        <begin position="18"/>
        <end position="36"/>
    </location>
</feature>
<comment type="caution">
    <text evidence="8">The sequence shown here is derived from an EMBL/GenBank/DDBJ whole genome shotgun (WGS) entry which is preliminary data.</text>
</comment>
<feature type="repeat" description="Solcar" evidence="4">
    <location>
        <begin position="16"/>
        <end position="100"/>
    </location>
</feature>
<dbReference type="Pfam" id="PF00153">
    <property type="entry name" value="Mito_carr"/>
    <property type="match status" value="3"/>
</dbReference>
<evidence type="ECO:0000256" key="2">
    <source>
        <dbReference type="ARBA" id="ARBA00022692"/>
    </source>
</evidence>
<dbReference type="PANTHER" id="PTHR46080">
    <property type="entry name" value="MITOCHONDRIAL SUBSTRATE CARRIER FAMILY PROTEIN J"/>
    <property type="match status" value="1"/>
</dbReference>
<keyword evidence="7" id="KW-1133">Transmembrane helix</keyword>
<name>A0A8J4APX6_9CHLO</name>
<feature type="repeat" description="Solcar" evidence="4">
    <location>
        <begin position="230"/>
        <end position="327"/>
    </location>
</feature>
<keyword evidence="9" id="KW-1185">Reference proteome</keyword>
<dbReference type="Proteomes" id="UP000747399">
    <property type="component" value="Unassembled WGS sequence"/>
</dbReference>
<feature type="compositionally biased region" description="Polar residues" evidence="6">
    <location>
        <begin position="163"/>
        <end position="177"/>
    </location>
</feature>
<evidence type="ECO:0000256" key="7">
    <source>
        <dbReference type="SAM" id="Phobius"/>
    </source>
</evidence>
<keyword evidence="2 4" id="KW-0812">Transmembrane</keyword>
<protein>
    <recommendedName>
        <fullName evidence="10">Mitochondrial carrier protein</fullName>
    </recommendedName>
</protein>
<reference evidence="8" key="1">
    <citation type="journal article" date="2021" name="Proc. Natl. Acad. Sci. U.S.A.">
        <title>Three genomes in the algal genus Volvox reveal the fate of a haploid sex-determining region after a transition to homothallism.</title>
        <authorList>
            <person name="Yamamoto K."/>
            <person name="Hamaji T."/>
            <person name="Kawai-Toyooka H."/>
            <person name="Matsuzaki R."/>
            <person name="Takahashi F."/>
            <person name="Nishimura Y."/>
            <person name="Kawachi M."/>
            <person name="Noguchi H."/>
            <person name="Minakuchi Y."/>
            <person name="Umen J.G."/>
            <person name="Toyoda A."/>
            <person name="Nozaki H."/>
        </authorList>
    </citation>
    <scope>NUCLEOTIDE SEQUENCE</scope>
    <source>
        <strain evidence="8">NIES-3780</strain>
    </source>
</reference>
<comment type="subcellular location">
    <subcellularLocation>
        <location evidence="1">Membrane</location>
        <topology evidence="1">Multi-pass membrane protein</topology>
    </subcellularLocation>
</comment>
<dbReference type="EMBL" id="BNCO01000003">
    <property type="protein sequence ID" value="GIL45476.1"/>
    <property type="molecule type" value="Genomic_DNA"/>
</dbReference>